<dbReference type="SUPFAM" id="SSF52540">
    <property type="entry name" value="P-loop containing nucleoside triphosphate hydrolases"/>
    <property type="match status" value="1"/>
</dbReference>
<dbReference type="PANTHER" id="PTHR46652">
    <property type="entry name" value="LEUCINE-RICH REPEAT AND IQ DOMAIN-CONTAINING PROTEIN 1-RELATED"/>
    <property type="match status" value="1"/>
</dbReference>
<evidence type="ECO:0000313" key="5">
    <source>
        <dbReference type="Proteomes" id="UP000504617"/>
    </source>
</evidence>
<accession>A0A6I9YTR6</accession>
<feature type="compositionally biased region" description="Basic and acidic residues" evidence="4">
    <location>
        <begin position="1554"/>
        <end position="1575"/>
    </location>
</feature>
<dbReference type="PROSITE" id="PS50096">
    <property type="entry name" value="IQ"/>
    <property type="match status" value="4"/>
</dbReference>
<dbReference type="SMART" id="SM00365">
    <property type="entry name" value="LRR_SD22"/>
    <property type="match status" value="6"/>
</dbReference>
<feature type="region of interest" description="Disordered" evidence="4">
    <location>
        <begin position="1544"/>
        <end position="1613"/>
    </location>
</feature>
<keyword evidence="2" id="KW-0677">Repeat</keyword>
<organism evidence="5 7">
    <name type="scientific">Thamnophis sirtalis</name>
    <dbReference type="NCBI Taxonomy" id="35019"/>
    <lineage>
        <taxon>Eukaryota</taxon>
        <taxon>Metazoa</taxon>
        <taxon>Chordata</taxon>
        <taxon>Craniata</taxon>
        <taxon>Vertebrata</taxon>
        <taxon>Euteleostomi</taxon>
        <taxon>Lepidosauria</taxon>
        <taxon>Squamata</taxon>
        <taxon>Bifurcata</taxon>
        <taxon>Unidentata</taxon>
        <taxon>Episquamata</taxon>
        <taxon>Toxicofera</taxon>
        <taxon>Serpentes</taxon>
        <taxon>Colubroidea</taxon>
        <taxon>Colubridae</taxon>
        <taxon>Natricinae</taxon>
        <taxon>Thamnophis</taxon>
    </lineage>
</organism>
<dbReference type="PROSITE" id="PS51450">
    <property type="entry name" value="LRR"/>
    <property type="match status" value="5"/>
</dbReference>
<gene>
    <name evidence="6 7" type="primary">LRRIQ1</name>
</gene>
<dbReference type="RefSeq" id="XP_013927693.1">
    <property type="nucleotide sequence ID" value="XM_014072218.1"/>
</dbReference>
<sequence>MEEVYDDVGIEEEIELELGKTNYSSSEADDCDTDLSAESSSDSETIPEELPESVLQYLDFVRSRSQNAEKLLLQDLENDEFSSDVYYIVPNNGSEYLAELASQYNEDPEELKKRVLSEIEDEEQMSELSESTTELKTDQDISSKNIADGYSLTDANDIPINFSFQEVEERCKQEYQYWLEEQKVLLKEKMNQLKAKKDMEISQNEEEEKRRQLRQEELENERLNLEMFNAKQQTVMEEEVLKEEQTWKEQLKEHEEFIMKLHTQIEEEKKAFEEQKAKERQQLVEQQNNAAIKIQTTFRAFVVNKRFGPVLKKKREEREKKREMKEIMEKEMKEKEERWKRRALEKMKEKKEEKKRREEKEKKENEEKMRRHEEYEKKKEIVRLQRDLIIGELKNEEKNKVEFMTTKNTESLDITEDTEQTTKKEQEIEKEVENTSERIQKGDELENAANKIEPEEESKTFENVNVKKERRAAIILEPSSINKALDITNKEKETKKLKEQEDNSDPKILIMEKKYLKQTPDQNEQNEQEMHELKNDKLWNDIERSKDEELKSGRQEHIEINNEESMENNVKKSLETAECQQDSNTNVLSFETSAIVTGNQESIIHYLHVQLDSGDTGKIARSSASENSKIDFAPKEIHEEINNQWAKGDNSKNLFEQPLVSDFVEAKRLAWMKTYKSWSRVYQEHQAKKMVERSKPRKCSFDQMPPLSATMIIQAGPWSSLQQVTTVNFQDLPGCSLSTLSQCARLQFLSLKRCGLLALEGLSNCKDLKYIDVEENNIQMINCENLENLCILILNKNNISSLHGLYGCSNLLNLELSYNKITRIGGLETLKKLQRLAVDHNQLISTKGLSATPTLLYLDCSFNHLTHIEGIENCGLLQILKLQGNNLNEFPKLENHVLLRELYLEDNNISRLGKLTDYWLPLLQILFISQNSLTQLVSLCSYVSLEKLNISNNCLLDMKTLIQCLDSCDSLMELSLLGNPLLQEDSWRCSLLKYLPTLKILNDENVSCGAEKVYEKTWRSETFAAFCQAQIQEIISLHKKATTRLDKFSEDSVQLQCWYLKKLMKLSIEHRYAHEYGVLNITKTEEPKKQADHLTQDFTEKNNFFTSSVKENKQDLLNMPERWITSGHTHTEPINSFMTVPETDENQVYRQKNTQYSTNDSEESNALISPKRNKFNRQITAIERGNYLQHFDNSQNSAAIIIQSSWRGYRIRKEINFYTRLHLAATVIQSAWRSYYLRRKIVSCEKKNNHFLDRHKAATILQALWKGFRLRKKLASALAAVKTDEVEDDYKEINVDEFVFNEAVIEKEWPTLDSNCFLSQTVLCSDQLPSPKYNKSTESEDNTFHLKSPSHKMRQLRKMTTLSENSDISNWSGRNTASQLSEPKSCQKLSLRSEKEEKISEEWGFKDISTAQLMLKRAHKMKAKKYNAKKVDPAVRLALFKNNENKHPPIKPPKKPQITKTGYFEGKGEEFSNLDFATERIQRSKERTCQWLYTQVWDYEEASPITEKCKHFLPEIDPEVLKGGRVQLVTSPVRREDTDLELVSLTSGSTLTQNREKNNQPHRHSAESSKKDTPSPEKSQLSPAQKERISFRDHPVQLSTGWGSGKKKTKLLK</sequence>
<feature type="compositionally biased region" description="Basic and acidic residues" evidence="4">
    <location>
        <begin position="420"/>
        <end position="444"/>
    </location>
</feature>
<reference evidence="6 7" key="1">
    <citation type="submission" date="2025-04" db="UniProtKB">
        <authorList>
            <consortium name="RefSeq"/>
        </authorList>
    </citation>
    <scope>IDENTIFICATION</scope>
    <source>
        <tissue evidence="6 7">Skeletal muscle</tissue>
    </source>
</reference>
<feature type="region of interest" description="Disordered" evidence="4">
    <location>
        <begin position="16"/>
        <end position="49"/>
    </location>
</feature>
<feature type="coiled-coil region" evidence="3">
    <location>
        <begin position="179"/>
        <end position="233"/>
    </location>
</feature>
<dbReference type="InterPro" id="IPR000048">
    <property type="entry name" value="IQ_motif_EF-hand-BS"/>
</dbReference>
<dbReference type="RefSeq" id="XP_013927702.1">
    <property type="nucleotide sequence ID" value="XM_014072227.1"/>
</dbReference>
<evidence type="ECO:0000256" key="4">
    <source>
        <dbReference type="SAM" id="MobiDB-lite"/>
    </source>
</evidence>
<feature type="region of interest" description="Disordered" evidence="4">
    <location>
        <begin position="330"/>
        <end position="374"/>
    </location>
</feature>
<dbReference type="Gene3D" id="1.20.5.190">
    <property type="match status" value="1"/>
</dbReference>
<dbReference type="InterPro" id="IPR050836">
    <property type="entry name" value="SDS22/Internalin_LRR"/>
</dbReference>
<dbReference type="InterPro" id="IPR032675">
    <property type="entry name" value="LRR_dom_sf"/>
</dbReference>
<feature type="compositionally biased region" description="Basic and acidic residues" evidence="4">
    <location>
        <begin position="1585"/>
        <end position="1595"/>
    </location>
</feature>
<dbReference type="CDD" id="cd23767">
    <property type="entry name" value="IQCD"/>
    <property type="match status" value="3"/>
</dbReference>
<keyword evidence="5" id="KW-1185">Reference proteome</keyword>
<dbReference type="SUPFAM" id="SSF52058">
    <property type="entry name" value="L domain-like"/>
    <property type="match status" value="1"/>
</dbReference>
<feature type="compositionally biased region" description="Basic residues" evidence="4">
    <location>
        <begin position="1348"/>
        <end position="1357"/>
    </location>
</feature>
<keyword evidence="3" id="KW-0175">Coiled coil</keyword>
<dbReference type="Proteomes" id="UP000504617">
    <property type="component" value="Unplaced"/>
</dbReference>
<evidence type="ECO:0000256" key="3">
    <source>
        <dbReference type="SAM" id="Coils"/>
    </source>
</evidence>
<feature type="region of interest" description="Disordered" evidence="4">
    <location>
        <begin position="409"/>
        <end position="464"/>
    </location>
</feature>
<feature type="region of interest" description="Disordered" evidence="4">
    <location>
        <begin position="1333"/>
        <end position="1386"/>
    </location>
</feature>
<feature type="compositionally biased region" description="Polar residues" evidence="4">
    <location>
        <begin position="1544"/>
        <end position="1553"/>
    </location>
</feature>
<dbReference type="InterPro" id="IPR027417">
    <property type="entry name" value="P-loop_NTPase"/>
</dbReference>
<dbReference type="Pfam" id="PF00612">
    <property type="entry name" value="IQ"/>
    <property type="match status" value="3"/>
</dbReference>
<dbReference type="CTD" id="84125"/>
<dbReference type="InterPro" id="IPR001611">
    <property type="entry name" value="Leu-rich_rpt"/>
</dbReference>
<feature type="compositionally biased region" description="Basic and acidic residues" evidence="4">
    <location>
        <begin position="1335"/>
        <end position="1344"/>
    </location>
</feature>
<name>A0A6I9YTR6_9SAUR</name>
<dbReference type="OrthoDB" id="266138at2759"/>
<evidence type="ECO:0000256" key="2">
    <source>
        <dbReference type="ARBA" id="ARBA00022737"/>
    </source>
</evidence>
<evidence type="ECO:0000256" key="1">
    <source>
        <dbReference type="ARBA" id="ARBA00022614"/>
    </source>
</evidence>
<evidence type="ECO:0000313" key="7">
    <source>
        <dbReference type="RefSeq" id="XP_013927702.1"/>
    </source>
</evidence>
<proteinExistence type="predicted"/>
<feature type="compositionally biased region" description="Polar residues" evidence="4">
    <location>
        <begin position="1358"/>
        <end position="1386"/>
    </location>
</feature>
<dbReference type="KEGG" id="tsr:106553669"/>
<dbReference type="GeneID" id="106553669"/>
<evidence type="ECO:0000313" key="6">
    <source>
        <dbReference type="RefSeq" id="XP_013927693.1"/>
    </source>
</evidence>
<dbReference type="SMART" id="SM00015">
    <property type="entry name" value="IQ"/>
    <property type="match status" value="4"/>
</dbReference>
<dbReference type="Gene3D" id="3.80.10.10">
    <property type="entry name" value="Ribonuclease Inhibitor"/>
    <property type="match status" value="2"/>
</dbReference>
<dbReference type="PANTHER" id="PTHR46652:SF7">
    <property type="entry name" value="LEUCINE-RICH REPEAT AND IQ DOMAIN-CONTAINING PROTEIN 1"/>
    <property type="match status" value="1"/>
</dbReference>
<keyword evidence="1" id="KW-0433">Leucine-rich repeat</keyword>
<protein>
    <submittedName>
        <fullName evidence="6 7">Leucine-rich repeat and IQ domain-containing protein 1 isoform X1</fullName>
    </submittedName>
</protein>